<reference evidence="3" key="1">
    <citation type="journal article" date="2019" name="Int. J. Syst. Evol. Microbiol.">
        <title>The Global Catalogue of Microorganisms (GCM) 10K type strain sequencing project: providing services to taxonomists for standard genome sequencing and annotation.</title>
        <authorList>
            <consortium name="The Broad Institute Genomics Platform"/>
            <consortium name="The Broad Institute Genome Sequencing Center for Infectious Disease"/>
            <person name="Wu L."/>
            <person name="Ma J."/>
        </authorList>
    </citation>
    <scope>NUCLEOTIDE SEQUENCE [LARGE SCALE GENOMIC DNA]</scope>
    <source>
        <strain evidence="3">KLKA75</strain>
    </source>
</reference>
<feature type="domain" description="Mycothiol-dependent maleylpyruvate isomerase metal-binding" evidence="1">
    <location>
        <begin position="5"/>
        <end position="117"/>
    </location>
</feature>
<dbReference type="Pfam" id="PF11716">
    <property type="entry name" value="MDMPI_N"/>
    <property type="match status" value="1"/>
</dbReference>
<dbReference type="Gene3D" id="1.20.120.450">
    <property type="entry name" value="dinb family like domain"/>
    <property type="match status" value="1"/>
</dbReference>
<comment type="caution">
    <text evidence="2">The sequence shown here is derived from an EMBL/GenBank/DDBJ whole genome shotgun (WGS) entry which is preliminary data.</text>
</comment>
<dbReference type="RefSeq" id="WP_378261753.1">
    <property type="nucleotide sequence ID" value="NZ_JBHSIT010000011.1"/>
</dbReference>
<gene>
    <name evidence="2" type="ORF">ACFPCY_32870</name>
</gene>
<dbReference type="InterPro" id="IPR017517">
    <property type="entry name" value="Maleyloyr_isom"/>
</dbReference>
<organism evidence="2 3">
    <name type="scientific">Actinomadura gamaensis</name>
    <dbReference type="NCBI Taxonomy" id="1763541"/>
    <lineage>
        <taxon>Bacteria</taxon>
        <taxon>Bacillati</taxon>
        <taxon>Actinomycetota</taxon>
        <taxon>Actinomycetes</taxon>
        <taxon>Streptosporangiales</taxon>
        <taxon>Thermomonosporaceae</taxon>
        <taxon>Actinomadura</taxon>
    </lineage>
</organism>
<accession>A0ABV9U978</accession>
<dbReference type="InterPro" id="IPR017520">
    <property type="entry name" value="CHP03086"/>
</dbReference>
<dbReference type="EMBL" id="JBHSIT010000011">
    <property type="protein sequence ID" value="MFC4912135.1"/>
    <property type="molecule type" value="Genomic_DNA"/>
</dbReference>
<evidence type="ECO:0000313" key="3">
    <source>
        <dbReference type="Proteomes" id="UP001595872"/>
    </source>
</evidence>
<evidence type="ECO:0000313" key="2">
    <source>
        <dbReference type="EMBL" id="MFC4912135.1"/>
    </source>
</evidence>
<sequence>MIDLTPACDEMARMLAAIDDAQLDDPTPCAEYTVAELIGHVDDAARNFAAMARGDGEPADRADGRDGVAGHVRELAAAWRREVAWNGVSEGAGVKLPNEVWGKIALTEMVVHVWDLAKATGRPFEMPEETLEACLEHVAEFIPTAPLPSLWEPPVPVADDAPVIDRIVGITGRSPAWPS</sequence>
<proteinExistence type="predicted"/>
<dbReference type="InterPro" id="IPR024344">
    <property type="entry name" value="MDMPI_metal-binding"/>
</dbReference>
<dbReference type="Proteomes" id="UP001595872">
    <property type="component" value="Unassembled WGS sequence"/>
</dbReference>
<dbReference type="NCBIfam" id="TIGR03086">
    <property type="entry name" value="TIGR03086 family metal-binding protein"/>
    <property type="match status" value="1"/>
</dbReference>
<dbReference type="NCBIfam" id="TIGR03083">
    <property type="entry name" value="maleylpyruvate isomerase family mycothiol-dependent enzyme"/>
    <property type="match status" value="1"/>
</dbReference>
<name>A0ABV9U978_9ACTN</name>
<keyword evidence="3" id="KW-1185">Reference proteome</keyword>
<protein>
    <submittedName>
        <fullName evidence="2">TIGR03086 family metal-binding protein</fullName>
    </submittedName>
</protein>
<dbReference type="InterPro" id="IPR034660">
    <property type="entry name" value="DinB/YfiT-like"/>
</dbReference>
<evidence type="ECO:0000259" key="1">
    <source>
        <dbReference type="Pfam" id="PF11716"/>
    </source>
</evidence>
<dbReference type="SUPFAM" id="SSF109854">
    <property type="entry name" value="DinB/YfiT-like putative metalloenzymes"/>
    <property type="match status" value="1"/>
</dbReference>